<dbReference type="EMBL" id="CABPRJ010001935">
    <property type="protein sequence ID" value="VVC42057.1"/>
    <property type="molecule type" value="Genomic_DNA"/>
</dbReference>
<dbReference type="Proteomes" id="UP000325440">
    <property type="component" value="Unassembled WGS sequence"/>
</dbReference>
<accession>A0A5E4NKR6</accession>
<keyword evidence="3" id="KW-1185">Reference proteome</keyword>
<gene>
    <name evidence="2" type="ORF">CINCED_3A016003</name>
</gene>
<proteinExistence type="predicted"/>
<name>A0A5E4NKR6_9HEMI</name>
<evidence type="ECO:0000256" key="1">
    <source>
        <dbReference type="SAM" id="MobiDB-lite"/>
    </source>
</evidence>
<feature type="region of interest" description="Disordered" evidence="1">
    <location>
        <begin position="13"/>
        <end position="49"/>
    </location>
</feature>
<feature type="compositionally biased region" description="Low complexity" evidence="1">
    <location>
        <begin position="26"/>
        <end position="38"/>
    </location>
</feature>
<protein>
    <submittedName>
        <fullName evidence="2">Uncharacterized protein</fullName>
    </submittedName>
</protein>
<sequence length="124" mass="13286">MCFLKCAGLVVSPSRSPTSAANSQTSLAYSPASPSYSLKASQSYNSTDASTRHSSYNELILIHNDPVSDADYETIISLMSPSLRPTSERGLDTPMNVTGPWSTGLNASSSYDNILSPSSYNMTY</sequence>
<dbReference type="AlphaFoldDB" id="A0A5E4NKR6"/>
<evidence type="ECO:0000313" key="3">
    <source>
        <dbReference type="Proteomes" id="UP000325440"/>
    </source>
</evidence>
<evidence type="ECO:0000313" key="2">
    <source>
        <dbReference type="EMBL" id="VVC42057.1"/>
    </source>
</evidence>
<feature type="compositionally biased region" description="Polar residues" evidence="1">
    <location>
        <begin position="39"/>
        <end position="49"/>
    </location>
</feature>
<feature type="compositionally biased region" description="Polar residues" evidence="1">
    <location>
        <begin position="13"/>
        <end position="25"/>
    </location>
</feature>
<organism evidence="2 3">
    <name type="scientific">Cinara cedri</name>
    <dbReference type="NCBI Taxonomy" id="506608"/>
    <lineage>
        <taxon>Eukaryota</taxon>
        <taxon>Metazoa</taxon>
        <taxon>Ecdysozoa</taxon>
        <taxon>Arthropoda</taxon>
        <taxon>Hexapoda</taxon>
        <taxon>Insecta</taxon>
        <taxon>Pterygota</taxon>
        <taxon>Neoptera</taxon>
        <taxon>Paraneoptera</taxon>
        <taxon>Hemiptera</taxon>
        <taxon>Sternorrhyncha</taxon>
        <taxon>Aphidomorpha</taxon>
        <taxon>Aphidoidea</taxon>
        <taxon>Aphididae</taxon>
        <taxon>Lachninae</taxon>
        <taxon>Cinara</taxon>
    </lineage>
</organism>
<reference evidence="2 3" key="1">
    <citation type="submission" date="2019-08" db="EMBL/GenBank/DDBJ databases">
        <authorList>
            <person name="Alioto T."/>
            <person name="Alioto T."/>
            <person name="Gomez Garrido J."/>
        </authorList>
    </citation>
    <scope>NUCLEOTIDE SEQUENCE [LARGE SCALE GENOMIC DNA]</scope>
</reference>